<gene>
    <name evidence="1" type="ORF">SAMN02982919_03250</name>
</gene>
<sequence>MLTCGHFLNLLPNILPKGAKRLGLSQYQQLAQLQLKPLRLALQRQCLNLCQLLYLVKSLCLPLHLWQLLCLLRWPLLLLLAGRNVGGSNVP</sequence>
<name>A0A1H9SY50_9BURK</name>
<accession>A0A1H9SY50</accession>
<evidence type="ECO:0000313" key="1">
    <source>
        <dbReference type="EMBL" id="SER89831.1"/>
    </source>
</evidence>
<protein>
    <submittedName>
        <fullName evidence="1">Uncharacterized protein</fullName>
    </submittedName>
</protein>
<proteinExistence type="predicted"/>
<dbReference type="AlphaFoldDB" id="A0A1H9SY50"/>
<organism evidence="1 2">
    <name type="scientific">Giesbergeria anulus</name>
    <dbReference type="NCBI Taxonomy" id="180197"/>
    <lineage>
        <taxon>Bacteria</taxon>
        <taxon>Pseudomonadati</taxon>
        <taxon>Pseudomonadota</taxon>
        <taxon>Betaproteobacteria</taxon>
        <taxon>Burkholderiales</taxon>
        <taxon>Comamonadaceae</taxon>
        <taxon>Giesbergeria</taxon>
    </lineage>
</organism>
<dbReference type="Proteomes" id="UP000199766">
    <property type="component" value="Unassembled WGS sequence"/>
</dbReference>
<reference evidence="1 2" key="1">
    <citation type="submission" date="2016-10" db="EMBL/GenBank/DDBJ databases">
        <authorList>
            <person name="de Groot N.N."/>
        </authorList>
    </citation>
    <scope>NUCLEOTIDE SEQUENCE [LARGE SCALE GENOMIC DNA]</scope>
    <source>
        <strain evidence="1 2">ATCC 35958</strain>
    </source>
</reference>
<evidence type="ECO:0000313" key="2">
    <source>
        <dbReference type="Proteomes" id="UP000199766"/>
    </source>
</evidence>
<dbReference type="EMBL" id="FOGD01000028">
    <property type="protein sequence ID" value="SER89831.1"/>
    <property type="molecule type" value="Genomic_DNA"/>
</dbReference>
<keyword evidence="2" id="KW-1185">Reference proteome</keyword>